<dbReference type="CDD" id="cd03219">
    <property type="entry name" value="ABC_Mj1267_LivG_branched"/>
    <property type="match status" value="1"/>
</dbReference>
<dbReference type="GO" id="GO:0005524">
    <property type="term" value="F:ATP binding"/>
    <property type="evidence" value="ECO:0007669"/>
    <property type="project" value="UniProtKB-KW"/>
</dbReference>
<reference evidence="5 6" key="1">
    <citation type="journal article" date="2010" name="Stand. Genomic Sci.">
        <title>Complete genome sequence of Rhizobium leguminosarum bv trifolii strain WSM2304, an effective microsymbiont of the South American clover Trifolium polymorphum.</title>
        <authorList>
            <person name="Reeve W."/>
            <person name="O'Hara G."/>
            <person name="Chain P."/>
            <person name="Ardley J."/>
            <person name="Brau L."/>
            <person name="Nandesena K."/>
            <person name="Tiwari R."/>
            <person name="Malfatti S."/>
            <person name="Kiss H."/>
            <person name="Lapidus A."/>
            <person name="Copeland A."/>
            <person name="Nolan M."/>
            <person name="Land M."/>
            <person name="Ivanova N."/>
            <person name="Mavromatis K."/>
            <person name="Markowitz V."/>
            <person name="Kyrpides N."/>
            <person name="Melino V."/>
            <person name="Denton M."/>
            <person name="Yates R."/>
            <person name="Howieson J."/>
        </authorList>
    </citation>
    <scope>NUCLEOTIDE SEQUENCE [LARGE SCALE GENOMIC DNA]</scope>
    <source>
        <strain evidence="5 6">WSM2304</strain>
    </source>
</reference>
<evidence type="ECO:0000259" key="4">
    <source>
        <dbReference type="PROSITE" id="PS50893"/>
    </source>
</evidence>
<dbReference type="InterPro" id="IPR032823">
    <property type="entry name" value="BCA_ABC_TP_C"/>
</dbReference>
<evidence type="ECO:0000256" key="1">
    <source>
        <dbReference type="ARBA" id="ARBA00022448"/>
    </source>
</evidence>
<dbReference type="PROSITE" id="PS50893">
    <property type="entry name" value="ABC_TRANSPORTER_2"/>
    <property type="match status" value="1"/>
</dbReference>
<dbReference type="InterPro" id="IPR003593">
    <property type="entry name" value="AAA+_ATPase"/>
</dbReference>
<keyword evidence="1" id="KW-0813">Transport</keyword>
<evidence type="ECO:0000313" key="6">
    <source>
        <dbReference type="Proteomes" id="UP000008330"/>
    </source>
</evidence>
<dbReference type="Gene3D" id="3.40.50.300">
    <property type="entry name" value="P-loop containing nucleotide triphosphate hydrolases"/>
    <property type="match status" value="1"/>
</dbReference>
<dbReference type="PANTHER" id="PTHR45772">
    <property type="entry name" value="CONSERVED COMPONENT OF ABC TRANSPORTER FOR NATURAL AMINO ACIDS-RELATED"/>
    <property type="match status" value="1"/>
</dbReference>
<dbReference type="InterPro" id="IPR051120">
    <property type="entry name" value="ABC_AA/LPS_Transport"/>
</dbReference>
<keyword evidence="2" id="KW-0547">Nucleotide-binding</keyword>
<dbReference type="Pfam" id="PF12399">
    <property type="entry name" value="BCA_ABC_TP_C"/>
    <property type="match status" value="1"/>
</dbReference>
<dbReference type="Pfam" id="PF00005">
    <property type="entry name" value="ABC_tran"/>
    <property type="match status" value="1"/>
</dbReference>
<geneLocation type="plasmid" evidence="5 6">
    <name>pRLG203</name>
</geneLocation>
<dbReference type="RefSeq" id="WP_012559756.1">
    <property type="nucleotide sequence ID" value="NC_011370.1"/>
</dbReference>
<proteinExistence type="predicted"/>
<dbReference type="SUPFAM" id="SSF52540">
    <property type="entry name" value="P-loop containing nucleoside triphosphate hydrolases"/>
    <property type="match status" value="1"/>
</dbReference>
<evidence type="ECO:0000313" key="5">
    <source>
        <dbReference type="EMBL" id="ACI59489.1"/>
    </source>
</evidence>
<evidence type="ECO:0000256" key="3">
    <source>
        <dbReference type="ARBA" id="ARBA00022840"/>
    </source>
</evidence>
<gene>
    <name evidence="5" type="ordered locus">Rleg2_6100</name>
</gene>
<dbReference type="AlphaFoldDB" id="A0ABF7QZ75"/>
<dbReference type="KEGG" id="rlt:Rleg2_6100"/>
<dbReference type="InterPro" id="IPR003439">
    <property type="entry name" value="ABC_transporter-like_ATP-bd"/>
</dbReference>
<keyword evidence="3" id="KW-0067">ATP-binding</keyword>
<accession>A0ABF7QZ75</accession>
<dbReference type="SMART" id="SM00382">
    <property type="entry name" value="AAA"/>
    <property type="match status" value="1"/>
</dbReference>
<dbReference type="PANTHER" id="PTHR45772:SF9">
    <property type="entry name" value="CONSERVED COMPONENT OF ABC TRANSPORTER FOR NATURAL AMINO ACIDS"/>
    <property type="match status" value="1"/>
</dbReference>
<keyword evidence="5" id="KW-0614">Plasmid</keyword>
<organism evidence="5 6">
    <name type="scientific">Rhizobium leguminosarum bv. trifolii (strain WSM2304)</name>
    <dbReference type="NCBI Taxonomy" id="395492"/>
    <lineage>
        <taxon>Bacteria</taxon>
        <taxon>Pseudomonadati</taxon>
        <taxon>Pseudomonadota</taxon>
        <taxon>Alphaproteobacteria</taxon>
        <taxon>Hyphomicrobiales</taxon>
        <taxon>Rhizobiaceae</taxon>
        <taxon>Rhizobium/Agrobacterium group</taxon>
        <taxon>Rhizobium</taxon>
    </lineage>
</organism>
<evidence type="ECO:0000256" key="2">
    <source>
        <dbReference type="ARBA" id="ARBA00022741"/>
    </source>
</evidence>
<name>A0ABF7QZ75_RHILW</name>
<feature type="domain" description="ABC transporter" evidence="4">
    <location>
        <begin position="2"/>
        <end position="235"/>
    </location>
</feature>
<protein>
    <submittedName>
        <fullName evidence="5">ABC transporter related</fullName>
    </submittedName>
</protein>
<dbReference type="InterPro" id="IPR027417">
    <property type="entry name" value="P-loop_NTPase"/>
</dbReference>
<dbReference type="EMBL" id="CP001195">
    <property type="protein sequence ID" value="ACI59489.1"/>
    <property type="molecule type" value="Genomic_DNA"/>
</dbReference>
<keyword evidence="6" id="KW-1185">Reference proteome</keyword>
<sequence length="237" mass="25024">MLQAIGVSVRFGGVAALTDVTVAVAPGEIVGLIGPNGAGKSTLVNVMSGFQHPMPGQVFLNGRNVTRDKAHERAIRGISRTFQAARLFANLSVAQNIAVPAIAHGHPPAESERLAKDLLAWMEMAGLADQKGGALAYAEERKVAIARSLAAQPSYLLLDEPAAGMSEADANYLAEKIREIPGRFGCSVLLIEHNINMVMNVCDRVAVLNFGRLLALGTPGEILENEAVVSAYLGESE</sequence>
<dbReference type="Proteomes" id="UP000008330">
    <property type="component" value="Plasmid pRLG203"/>
</dbReference>